<evidence type="ECO:0008006" key="9">
    <source>
        <dbReference type="Google" id="ProtNLM"/>
    </source>
</evidence>
<accession>A0A409W1M5</accession>
<name>A0A409W1M5_9AGAR</name>
<dbReference type="GO" id="GO:0007005">
    <property type="term" value="P:mitochondrion organization"/>
    <property type="evidence" value="ECO:0007669"/>
    <property type="project" value="InterPro"/>
</dbReference>
<evidence type="ECO:0000313" key="8">
    <source>
        <dbReference type="Proteomes" id="UP000284842"/>
    </source>
</evidence>
<evidence type="ECO:0000256" key="1">
    <source>
        <dbReference type="ARBA" id="ARBA00003757"/>
    </source>
</evidence>
<keyword evidence="4" id="KW-0496">Mitochondrion</keyword>
<dbReference type="OrthoDB" id="271881at2759"/>
<dbReference type="FunCoup" id="A0A409W1M5">
    <property type="interactions" value="197"/>
</dbReference>
<evidence type="ECO:0000256" key="3">
    <source>
        <dbReference type="ARBA" id="ARBA00008507"/>
    </source>
</evidence>
<evidence type="ECO:0000256" key="2">
    <source>
        <dbReference type="ARBA" id="ARBA00004173"/>
    </source>
</evidence>
<comment type="subcellular location">
    <subcellularLocation>
        <location evidence="2">Mitochondrion</location>
    </subcellularLocation>
</comment>
<proteinExistence type="inferred from homology"/>
<dbReference type="STRING" id="181874.A0A409W1M5"/>
<dbReference type="InterPro" id="IPR029209">
    <property type="entry name" value="DML1/Misato_tubulin"/>
</dbReference>
<dbReference type="InterPro" id="IPR019605">
    <property type="entry name" value="Misato_II_tubulin-like"/>
</dbReference>
<dbReference type="InParanoid" id="A0A409W1M5"/>
<keyword evidence="8" id="KW-1185">Reference proteome</keyword>
<evidence type="ECO:0000259" key="5">
    <source>
        <dbReference type="Pfam" id="PF10644"/>
    </source>
</evidence>
<dbReference type="Proteomes" id="UP000284842">
    <property type="component" value="Unassembled WGS sequence"/>
</dbReference>
<dbReference type="GO" id="GO:0005739">
    <property type="term" value="C:mitochondrion"/>
    <property type="evidence" value="ECO:0007669"/>
    <property type="project" value="UniProtKB-SubCell"/>
</dbReference>
<dbReference type="Pfam" id="PF14881">
    <property type="entry name" value="Tubulin_3"/>
    <property type="match status" value="1"/>
</dbReference>
<comment type="similarity">
    <text evidence="3">Belongs to the misato family.</text>
</comment>
<dbReference type="EMBL" id="NHTK01005870">
    <property type="protein sequence ID" value="PPQ72434.1"/>
    <property type="molecule type" value="Genomic_DNA"/>
</dbReference>
<dbReference type="PANTHER" id="PTHR13391">
    <property type="entry name" value="MITOCHONDRIAL DISTRIBUTION REGULATOR MISATO"/>
    <property type="match status" value="1"/>
</dbReference>
<evidence type="ECO:0000256" key="4">
    <source>
        <dbReference type="ARBA" id="ARBA00023128"/>
    </source>
</evidence>
<evidence type="ECO:0000259" key="6">
    <source>
        <dbReference type="Pfam" id="PF14881"/>
    </source>
</evidence>
<dbReference type="Gene3D" id="3.40.50.1440">
    <property type="entry name" value="Tubulin/FtsZ, GTPase domain"/>
    <property type="match status" value="1"/>
</dbReference>
<reference evidence="7 8" key="1">
    <citation type="journal article" date="2018" name="Evol. Lett.">
        <title>Horizontal gene cluster transfer increased hallucinogenic mushroom diversity.</title>
        <authorList>
            <person name="Reynolds H.T."/>
            <person name="Vijayakumar V."/>
            <person name="Gluck-Thaler E."/>
            <person name="Korotkin H.B."/>
            <person name="Matheny P.B."/>
            <person name="Slot J.C."/>
        </authorList>
    </citation>
    <scope>NUCLEOTIDE SEQUENCE [LARGE SCALE GENOMIC DNA]</scope>
    <source>
        <strain evidence="7 8">2629</strain>
    </source>
</reference>
<sequence>MKEIVYIQAGKRSNYAGTHFWNTQETYLSNAGSQEALDVDQDVSLMDSSHDEAKSTLCPRLLIFDTKSSFGTLSTSNALGEPDGEDDNSDILWSGITQQIRHDRVPKSVYHDRMEQEVEKLSSDQDIQGVGNVRYWSDFSRVYYLPRSLQKLPDQPELDTGDGEWNESHGLFNRFNEDTELMDGSLRLLVESCDNLQGLQISSDSDTFGGFMDAFFVSFRDEYLKIPTFTFALLPGVILSTPNVKEDDTRKIINEALYFRSLNEFSSMSIPVQGPQEWPHTAWNAFGHPEPQQLYRSSAIISSHIESATLPFRLKREHRSMSDLCALLNWRGTGPFAELSGAFSFPSFTAARGIITEFSCLSSKPKDQYARVDILRGATKDDTTSYYEWASRYTQSRARCESVSVIDPYKTNKQPKLNPRPAVPASNVFPSDSRCGVQIKRIKVLTFAVTRLNHPASPTDSPANLGFTKAYSAMSTSSSMAEAFKNYASVVEKSMQNGTAAKATDMNSDDLRELANDLWTIHDNMAEVERDL</sequence>
<dbReference type="Pfam" id="PF10644">
    <property type="entry name" value="Misat_Tub_SegII"/>
    <property type="match status" value="1"/>
</dbReference>
<protein>
    <recommendedName>
        <fullName evidence="9">Tubulin nucleotide-binding domain-like protein</fullName>
    </recommendedName>
</protein>
<feature type="domain" description="Misato Segment II tubulin-like" evidence="5">
    <location>
        <begin position="2"/>
        <end position="115"/>
    </location>
</feature>
<feature type="domain" description="DML1/Misato tubulin" evidence="6">
    <location>
        <begin position="132"/>
        <end position="314"/>
    </location>
</feature>
<dbReference type="InterPro" id="IPR036525">
    <property type="entry name" value="Tubulin/FtsZ_GTPase_sf"/>
</dbReference>
<comment type="caution">
    <text evidence="7">The sequence shown here is derived from an EMBL/GenBank/DDBJ whole genome shotgun (WGS) entry which is preliminary data.</text>
</comment>
<dbReference type="AlphaFoldDB" id="A0A409W1M5"/>
<dbReference type="PANTHER" id="PTHR13391:SF0">
    <property type="entry name" value="PROTEIN MISATO HOMOLOG 1"/>
    <property type="match status" value="1"/>
</dbReference>
<organism evidence="7 8">
    <name type="scientific">Panaeolus cyanescens</name>
    <dbReference type="NCBI Taxonomy" id="181874"/>
    <lineage>
        <taxon>Eukaryota</taxon>
        <taxon>Fungi</taxon>
        <taxon>Dikarya</taxon>
        <taxon>Basidiomycota</taxon>
        <taxon>Agaricomycotina</taxon>
        <taxon>Agaricomycetes</taxon>
        <taxon>Agaricomycetidae</taxon>
        <taxon>Agaricales</taxon>
        <taxon>Agaricineae</taxon>
        <taxon>Galeropsidaceae</taxon>
        <taxon>Panaeolus</taxon>
    </lineage>
</organism>
<dbReference type="SUPFAM" id="SSF52490">
    <property type="entry name" value="Tubulin nucleotide-binding domain-like"/>
    <property type="match status" value="1"/>
</dbReference>
<evidence type="ECO:0000313" key="7">
    <source>
        <dbReference type="EMBL" id="PPQ72434.1"/>
    </source>
</evidence>
<dbReference type="InterPro" id="IPR049942">
    <property type="entry name" value="DML1/Misato"/>
</dbReference>
<comment type="function">
    <text evidence="1">Involved in the partitioning of the mitochondrial organelle and mitochondrial DNA (mtDNA) inheritance.</text>
</comment>
<gene>
    <name evidence="7" type="ORF">CVT24_003129</name>
</gene>